<gene>
    <name evidence="8" type="ORF">APUTEX25_004269</name>
</gene>
<comment type="similarity">
    <text evidence="3">Belongs to the CorA metal ion transporter (MIT) (TC 1.A.35.5) family.</text>
</comment>
<comment type="similarity">
    <text evidence="2 7">Belongs to the enoyl-CoA hydratase/isomerase family.</text>
</comment>
<dbReference type="EMBL" id="QOKY01000128">
    <property type="protein sequence ID" value="RMZ57435.1"/>
    <property type="molecule type" value="Genomic_DNA"/>
</dbReference>
<dbReference type="GO" id="GO:0016853">
    <property type="term" value="F:isomerase activity"/>
    <property type="evidence" value="ECO:0007669"/>
    <property type="project" value="UniProtKB-KW"/>
</dbReference>
<evidence type="ECO:0000256" key="1">
    <source>
        <dbReference type="ARBA" id="ARBA00005005"/>
    </source>
</evidence>
<evidence type="ECO:0000256" key="5">
    <source>
        <dbReference type="ARBA" id="ARBA00023098"/>
    </source>
</evidence>
<evidence type="ECO:0000256" key="7">
    <source>
        <dbReference type="RuleBase" id="RU003707"/>
    </source>
</evidence>
<dbReference type="UniPathway" id="UPA00659"/>
<dbReference type="GO" id="GO:0006635">
    <property type="term" value="P:fatty acid beta-oxidation"/>
    <property type="evidence" value="ECO:0007669"/>
    <property type="project" value="UniProtKB-UniPathway"/>
</dbReference>
<dbReference type="CDD" id="cd12823">
    <property type="entry name" value="Mrs2_Mfm1p-like"/>
    <property type="match status" value="1"/>
</dbReference>
<evidence type="ECO:0000256" key="4">
    <source>
        <dbReference type="ARBA" id="ARBA00022832"/>
    </source>
</evidence>
<dbReference type="FunFam" id="1.10.12.10:FF:000004">
    <property type="entry name" value="Delta3,5-delta2,4-dienoyl-CoA isomerase"/>
    <property type="match status" value="1"/>
</dbReference>
<dbReference type="PROSITE" id="PS00166">
    <property type="entry name" value="ENOYL_COA_HYDRATASE"/>
    <property type="match status" value="1"/>
</dbReference>
<dbReference type="SUPFAM" id="SSF52096">
    <property type="entry name" value="ClpP/crotonase"/>
    <property type="match status" value="1"/>
</dbReference>
<evidence type="ECO:0000313" key="9">
    <source>
        <dbReference type="Proteomes" id="UP000279271"/>
    </source>
</evidence>
<dbReference type="Gene3D" id="3.90.226.10">
    <property type="entry name" value="2-enoyl-CoA Hydratase, Chain A, domain 1"/>
    <property type="match status" value="1"/>
</dbReference>
<dbReference type="Gene3D" id="1.20.58.340">
    <property type="entry name" value="Magnesium transport protein CorA, transmembrane region"/>
    <property type="match status" value="1"/>
</dbReference>
<dbReference type="CDD" id="cd06558">
    <property type="entry name" value="crotonase-like"/>
    <property type="match status" value="1"/>
</dbReference>
<evidence type="ECO:0008006" key="10">
    <source>
        <dbReference type="Google" id="ProtNLM"/>
    </source>
</evidence>
<dbReference type="Pfam" id="PF22099">
    <property type="entry name" value="MRS2-like"/>
    <property type="match status" value="1"/>
</dbReference>
<evidence type="ECO:0000256" key="3">
    <source>
        <dbReference type="ARBA" id="ARBA00007535"/>
    </source>
</evidence>
<dbReference type="Gene3D" id="2.40.128.330">
    <property type="match status" value="1"/>
</dbReference>
<keyword evidence="6" id="KW-0413">Isomerase</keyword>
<dbReference type="GO" id="GO:0015095">
    <property type="term" value="F:magnesium ion transmembrane transporter activity"/>
    <property type="evidence" value="ECO:0007669"/>
    <property type="project" value="UniProtKB-ARBA"/>
</dbReference>
<evidence type="ECO:0000256" key="2">
    <source>
        <dbReference type="ARBA" id="ARBA00005254"/>
    </source>
</evidence>
<proteinExistence type="inferred from homology"/>
<dbReference type="InterPro" id="IPR029045">
    <property type="entry name" value="ClpP/crotonase-like_dom_sf"/>
</dbReference>
<dbReference type="Pfam" id="PF00378">
    <property type="entry name" value="ECH_1"/>
    <property type="match status" value="1"/>
</dbReference>
<comment type="caution">
    <text evidence="8">The sequence shown here is derived from an EMBL/GenBank/DDBJ whole genome shotgun (WGS) entry which is preliminary data.</text>
</comment>
<dbReference type="Gene3D" id="1.25.40.10">
    <property type="entry name" value="Tetratricopeptide repeat domain"/>
    <property type="match status" value="1"/>
</dbReference>
<dbReference type="InterPro" id="IPR014748">
    <property type="entry name" value="Enoyl-CoA_hydra_C"/>
</dbReference>
<dbReference type="PANTHER" id="PTHR43149">
    <property type="entry name" value="ENOYL-COA HYDRATASE"/>
    <property type="match status" value="1"/>
</dbReference>
<dbReference type="InterPro" id="IPR045002">
    <property type="entry name" value="Ech1-like"/>
</dbReference>
<sequence>MSGAQEGASYEAMQRVKTKYHRLKSRGQPDAAYQHLEAAITSQLRDRNLANADELIKMLIQAFMEEEVPVTPRIAHRFMEFWNNYADLVDSDAEALMLLDRMLEAERYLHEVGYPVEDENGIRCWLTAQLSIGPLLLRARPNRVGLALSHFAKGFSPELLYRAMLAALEDKGLREETLMAWSRIVLTYAATDWSFYNEEPLNALNEGLSFWGFVFPVDRAPDIPLVHFIEMFITSVQKKLFPLARLLLARYRPLLARDPALAKLAEKAIALHSDPRKARSRDFDWDALKRGINPAARLGFRLMSPVDQKPGAEMDMHVPRRCHAPRRAEPSKPADVLLKLRESVQSRLTVSELSEPGYEGLDPLPEFNPPAAVGGATYEVMRLDPAEGPRRLCVRRRDLLRAHRLAPRDLRQLDHDSSASRAPPRVVLKDGCVLMNLGGVRAIIEADRCLVFDPDTPPATHFLDMTLPKLEGTRVGLASAAGRGEAKGGAAGFESDQASLPFELEILEGGLAIATATLEGELRGISQRATGVLQRLPREVNPVNLEDLRRLKQQLVELEGKAQDSEAERLLEGARDLEESIGVSLSARRFEVNRLELLLSMATFSAALGALFAGIFGMNLRSTLEMSVIGFWGTTSLILVWLDDDLVGHIQLNRPHAANSIDTHMWTELPQVFWATKWLEKEHARVILLTGAGRNFCGGIDLASLENGVGRRDPACAARTAFAFREGLDTLQKGMTAMESVRCPTIALVQGACFGAGVDLITACDIRFATADAKLCVKEVDLAVIADMGTLQRLPGIVGQGRARELALTARQISGLEAEGMGLVSATLADPAALSQHGLAVARSIAAKPPVAVAGTKHVLLYQRDHSVADGLDYVSAWNASMLNSSDFVEVFSAAKEKRKPVFSKL</sequence>
<evidence type="ECO:0000313" key="8">
    <source>
        <dbReference type="EMBL" id="RMZ57435.1"/>
    </source>
</evidence>
<dbReference type="InterPro" id="IPR011990">
    <property type="entry name" value="TPR-like_helical_dom_sf"/>
</dbReference>
<dbReference type="GO" id="GO:0045048">
    <property type="term" value="P:protein insertion into ER membrane"/>
    <property type="evidence" value="ECO:0007669"/>
    <property type="project" value="InterPro"/>
</dbReference>
<name>A0A3M7L5X9_AUXPR</name>
<dbReference type="Pfam" id="PF04190">
    <property type="entry name" value="GET4"/>
    <property type="match status" value="1"/>
</dbReference>
<evidence type="ECO:0000256" key="6">
    <source>
        <dbReference type="ARBA" id="ARBA00023235"/>
    </source>
</evidence>
<dbReference type="Gene3D" id="1.10.12.10">
    <property type="entry name" value="Lyase 2-enoyl-coa Hydratase, Chain A, domain 2"/>
    <property type="match status" value="1"/>
</dbReference>
<accession>A0A3M7L5X9</accession>
<reference evidence="9" key="1">
    <citation type="journal article" date="2018" name="Algal Res.">
        <title>Characterization of plant carbon substrate utilization by Auxenochlorella protothecoides.</title>
        <authorList>
            <person name="Vogler B.W."/>
            <person name="Starkenburg S.R."/>
            <person name="Sudasinghe N."/>
            <person name="Schambach J.Y."/>
            <person name="Rollin J.A."/>
            <person name="Pattathil S."/>
            <person name="Barry A.N."/>
        </authorList>
    </citation>
    <scope>NUCLEOTIDE SEQUENCE [LARGE SCALE GENOMIC DNA]</scope>
    <source>
        <strain evidence="9">UTEX 25</strain>
    </source>
</reference>
<dbReference type="InterPro" id="IPR001753">
    <property type="entry name" value="Enoyl-CoA_hydra/iso"/>
</dbReference>
<dbReference type="Proteomes" id="UP000279271">
    <property type="component" value="Unassembled WGS sequence"/>
</dbReference>
<keyword evidence="4" id="KW-0276">Fatty acid metabolism</keyword>
<keyword evidence="5" id="KW-0443">Lipid metabolism</keyword>
<organism evidence="8 9">
    <name type="scientific">Auxenochlorella protothecoides</name>
    <name type="common">Green microalga</name>
    <name type="synonym">Chlorella protothecoides</name>
    <dbReference type="NCBI Taxonomy" id="3075"/>
    <lineage>
        <taxon>Eukaryota</taxon>
        <taxon>Viridiplantae</taxon>
        <taxon>Chlorophyta</taxon>
        <taxon>core chlorophytes</taxon>
        <taxon>Trebouxiophyceae</taxon>
        <taxon>Chlorellales</taxon>
        <taxon>Chlorellaceae</taxon>
        <taxon>Auxenochlorella</taxon>
    </lineage>
</organism>
<protein>
    <recommendedName>
        <fullName evidence="10">Delta(3,5)-Delta(2,4)-dienoyl-CoA isomerase, mitochondrial</fullName>
    </recommendedName>
</protein>
<dbReference type="InterPro" id="IPR039204">
    <property type="entry name" value="MRS2-like"/>
</dbReference>
<dbReference type="InterPro" id="IPR018376">
    <property type="entry name" value="Enoyl-CoA_hyd/isom_CS"/>
</dbReference>
<comment type="pathway">
    <text evidence="1">Lipid metabolism; fatty acid beta-oxidation.</text>
</comment>
<dbReference type="InterPro" id="IPR007317">
    <property type="entry name" value="GET4"/>
</dbReference>
<dbReference type="AlphaFoldDB" id="A0A3M7L5X9"/>